<dbReference type="AlphaFoldDB" id="A0A2T2WW29"/>
<dbReference type="InterPro" id="IPR017853">
    <property type="entry name" value="GH"/>
</dbReference>
<keyword evidence="5" id="KW-0472">Membrane</keyword>
<evidence type="ECO:0000256" key="5">
    <source>
        <dbReference type="SAM" id="Phobius"/>
    </source>
</evidence>
<dbReference type="PROSITE" id="PS51910">
    <property type="entry name" value="GH18_2"/>
    <property type="match status" value="1"/>
</dbReference>
<evidence type="ECO:0000313" key="8">
    <source>
        <dbReference type="Proteomes" id="UP000242699"/>
    </source>
</evidence>
<evidence type="ECO:0000256" key="1">
    <source>
        <dbReference type="ARBA" id="ARBA00022801"/>
    </source>
</evidence>
<dbReference type="SUPFAM" id="SSF51445">
    <property type="entry name" value="(Trans)glycosidases"/>
    <property type="match status" value="1"/>
</dbReference>
<keyword evidence="5" id="KW-0812">Transmembrane</keyword>
<protein>
    <submittedName>
        <fullName evidence="7">Glycoside hydrolase</fullName>
    </submittedName>
</protein>
<dbReference type="PANTHER" id="PTHR46066">
    <property type="entry name" value="CHITINASE DOMAIN-CONTAINING PROTEIN 1 FAMILY MEMBER"/>
    <property type="match status" value="1"/>
</dbReference>
<keyword evidence="5" id="KW-1133">Transmembrane helix</keyword>
<name>A0A2T2WW29_9FIRM</name>
<dbReference type="EMBL" id="PXYT01000036">
    <property type="protein sequence ID" value="PSR26444.1"/>
    <property type="molecule type" value="Genomic_DNA"/>
</dbReference>
<evidence type="ECO:0000256" key="4">
    <source>
        <dbReference type="RuleBase" id="RU004453"/>
    </source>
</evidence>
<gene>
    <name evidence="7" type="ORF">C7B43_13970</name>
</gene>
<dbReference type="Proteomes" id="UP000242699">
    <property type="component" value="Unassembled WGS sequence"/>
</dbReference>
<dbReference type="PROSITE" id="PS01095">
    <property type="entry name" value="GH18_1"/>
    <property type="match status" value="1"/>
</dbReference>
<proteinExistence type="inferred from homology"/>
<dbReference type="InterPro" id="IPR001223">
    <property type="entry name" value="Glyco_hydro18_cat"/>
</dbReference>
<dbReference type="GO" id="GO:0004553">
    <property type="term" value="F:hydrolase activity, hydrolyzing O-glycosyl compounds"/>
    <property type="evidence" value="ECO:0007669"/>
    <property type="project" value="InterPro"/>
</dbReference>
<dbReference type="SMART" id="SM00636">
    <property type="entry name" value="Glyco_18"/>
    <property type="match status" value="1"/>
</dbReference>
<reference evidence="7 8" key="1">
    <citation type="journal article" date="2014" name="BMC Genomics">
        <title>Comparison of environmental and isolate Sulfobacillus genomes reveals diverse carbon, sulfur, nitrogen, and hydrogen metabolisms.</title>
        <authorList>
            <person name="Justice N.B."/>
            <person name="Norman A."/>
            <person name="Brown C.T."/>
            <person name="Singh A."/>
            <person name="Thomas B.C."/>
            <person name="Banfield J.F."/>
        </authorList>
    </citation>
    <scope>NUCLEOTIDE SEQUENCE [LARGE SCALE GENOMIC DNA]</scope>
    <source>
        <strain evidence="7">AMDSBA1</strain>
    </source>
</reference>
<comment type="caution">
    <text evidence="7">The sequence shown here is derived from an EMBL/GenBank/DDBJ whole genome shotgun (WGS) entry which is preliminary data.</text>
</comment>
<sequence length="355" mass="39165">MVDNVWEVWWARHKHFVAWVLGATLIVLMGIAYARHPVKPRASRPFGIIGFYENYSSGKGSPSSLSVLTGHVQQLTMVSPQWFRVNMDGSVTDTGYDPAVANMARAHHVALAPLFINASGRSQVLLNAAARMHAVQTIVQIVNRYHLDGVDIDFELLRPGARTGLSLFIQELAAKLRPLHKTTGVCVFPLVGLAHSVNAADDYRALAHGADYLVMMTYDHHYSGGVPGPVAPFDWVKANVKAALRQVPASRIVLGIGMYGYDWIDNGKPGSATTVPDEAVPALLIRYGVQAHYDPVNSQNWFTYFQGGVKHIVYYMGTRSAQARVEMARRYHLGGVSLWRLGFEDPGFWSVLPGK</sequence>
<evidence type="ECO:0000256" key="3">
    <source>
        <dbReference type="RuleBase" id="RU000489"/>
    </source>
</evidence>
<feature type="transmembrane region" description="Helical" evidence="5">
    <location>
        <begin position="16"/>
        <end position="34"/>
    </location>
</feature>
<evidence type="ECO:0000259" key="6">
    <source>
        <dbReference type="PROSITE" id="PS51910"/>
    </source>
</evidence>
<feature type="domain" description="GH18" evidence="6">
    <location>
        <begin position="46"/>
        <end position="355"/>
    </location>
</feature>
<keyword evidence="2 3" id="KW-0326">Glycosidase</keyword>
<evidence type="ECO:0000313" key="7">
    <source>
        <dbReference type="EMBL" id="PSR26444.1"/>
    </source>
</evidence>
<keyword evidence="1 3" id="KW-0378">Hydrolase</keyword>
<organism evidence="7 8">
    <name type="scientific">Sulfobacillus benefaciens</name>
    <dbReference type="NCBI Taxonomy" id="453960"/>
    <lineage>
        <taxon>Bacteria</taxon>
        <taxon>Bacillati</taxon>
        <taxon>Bacillota</taxon>
        <taxon>Clostridia</taxon>
        <taxon>Eubacteriales</taxon>
        <taxon>Clostridiales Family XVII. Incertae Sedis</taxon>
        <taxon>Sulfobacillus</taxon>
    </lineage>
</organism>
<accession>A0A2T2WW29</accession>
<dbReference type="Gene3D" id="3.10.50.10">
    <property type="match status" value="1"/>
</dbReference>
<dbReference type="InterPro" id="IPR029070">
    <property type="entry name" value="Chitinase_insertion_sf"/>
</dbReference>
<dbReference type="GO" id="GO:0005975">
    <property type="term" value="P:carbohydrate metabolic process"/>
    <property type="evidence" value="ECO:0007669"/>
    <property type="project" value="InterPro"/>
</dbReference>
<evidence type="ECO:0000256" key="2">
    <source>
        <dbReference type="ARBA" id="ARBA00023295"/>
    </source>
</evidence>
<dbReference type="Pfam" id="PF00704">
    <property type="entry name" value="Glyco_hydro_18"/>
    <property type="match status" value="1"/>
</dbReference>
<dbReference type="Gene3D" id="3.20.20.80">
    <property type="entry name" value="Glycosidases"/>
    <property type="match status" value="1"/>
</dbReference>
<dbReference type="InterPro" id="IPR011583">
    <property type="entry name" value="Chitinase_II/V-like_cat"/>
</dbReference>
<dbReference type="InterPro" id="IPR001579">
    <property type="entry name" value="Glyco_hydro_18_chit_AS"/>
</dbReference>
<dbReference type="PANTHER" id="PTHR46066:SF2">
    <property type="entry name" value="CHITINASE DOMAIN-CONTAINING PROTEIN 1"/>
    <property type="match status" value="1"/>
</dbReference>
<dbReference type="GO" id="GO:0008061">
    <property type="term" value="F:chitin binding"/>
    <property type="evidence" value="ECO:0007669"/>
    <property type="project" value="InterPro"/>
</dbReference>
<comment type="similarity">
    <text evidence="4">Belongs to the glycosyl hydrolase 18 family.</text>
</comment>